<evidence type="ECO:0000313" key="1">
    <source>
        <dbReference type="EMBL" id="SMD45863.1"/>
    </source>
</evidence>
<keyword evidence="2" id="KW-1185">Reference proteome</keyword>
<gene>
    <name evidence="1" type="ORF">SAMN00777080_4534</name>
</gene>
<name>A0A1W2HAG4_9BACT</name>
<reference evidence="2" key="1">
    <citation type="submission" date="2017-04" db="EMBL/GenBank/DDBJ databases">
        <authorList>
            <person name="Varghese N."/>
            <person name="Submissions S."/>
        </authorList>
    </citation>
    <scope>NUCLEOTIDE SEQUENCE [LARGE SCALE GENOMIC DNA]</scope>
    <source>
        <strain evidence="2">DSM 16537</strain>
    </source>
</reference>
<sequence>MFCLACVNSPGPEECIGKEIESDSFWVYDGTCLKNADLGLDEDGVRKITNEDQYSIFTDCLPENPEVDFTISYVLVIKTPPRTSFPFIQEIKLIETCIQQYKIQIEIIETMFQEANVSKYVFVNLPIEIPEPKIEIIWL</sequence>
<organism evidence="1 2">
    <name type="scientific">Aquiflexum balticum DSM 16537</name>
    <dbReference type="NCBI Taxonomy" id="758820"/>
    <lineage>
        <taxon>Bacteria</taxon>
        <taxon>Pseudomonadati</taxon>
        <taxon>Bacteroidota</taxon>
        <taxon>Cytophagia</taxon>
        <taxon>Cytophagales</taxon>
        <taxon>Cyclobacteriaceae</taxon>
        <taxon>Aquiflexum</taxon>
    </lineage>
</organism>
<protein>
    <submittedName>
        <fullName evidence="1">Uncharacterized protein</fullName>
    </submittedName>
</protein>
<dbReference type="AlphaFoldDB" id="A0A1W2HAG4"/>
<dbReference type="RefSeq" id="WP_084122830.1">
    <property type="nucleotide sequence ID" value="NZ_LT838813.1"/>
</dbReference>
<evidence type="ECO:0000313" key="2">
    <source>
        <dbReference type="Proteomes" id="UP000192333"/>
    </source>
</evidence>
<dbReference type="Proteomes" id="UP000192333">
    <property type="component" value="Chromosome I"/>
</dbReference>
<accession>A0A1W2HAG4</accession>
<dbReference type="EMBL" id="LT838813">
    <property type="protein sequence ID" value="SMD45863.1"/>
    <property type="molecule type" value="Genomic_DNA"/>
</dbReference>
<proteinExistence type="predicted"/>